<evidence type="ECO:0000313" key="2">
    <source>
        <dbReference type="EMBL" id="QAS70624.1"/>
    </source>
</evidence>
<keyword evidence="1" id="KW-1133">Transmembrane helix</keyword>
<dbReference type="Proteomes" id="UP000286907">
    <property type="component" value="Chromosome"/>
</dbReference>
<keyword evidence="3" id="KW-1185">Reference proteome</keyword>
<dbReference type="EMBL" id="CP029684">
    <property type="protein sequence ID" value="QAS70624.1"/>
    <property type="molecule type" value="Genomic_DNA"/>
</dbReference>
<evidence type="ECO:0000313" key="3">
    <source>
        <dbReference type="Proteomes" id="UP000286907"/>
    </source>
</evidence>
<keyword evidence="1" id="KW-0472">Membrane</keyword>
<keyword evidence="1" id="KW-0812">Transmembrane</keyword>
<sequence>MIKRLVKQLSIASTCWAVIFLIDYLIELFQINHTSTITTLSGLKIVTQITPRELNTEFTLTFQSLCLYLTFVVIWFVIYSVIKFMKKR</sequence>
<organism evidence="2 3">
    <name type="scientific">Oenococcus sicerae</name>
    <dbReference type="NCBI Taxonomy" id="2203724"/>
    <lineage>
        <taxon>Bacteria</taxon>
        <taxon>Bacillati</taxon>
        <taxon>Bacillota</taxon>
        <taxon>Bacilli</taxon>
        <taxon>Lactobacillales</taxon>
        <taxon>Lactobacillaceae</taxon>
        <taxon>Oenococcus</taxon>
    </lineage>
</organism>
<reference evidence="2 3" key="1">
    <citation type="journal article" date="2019" name="Syst. Appl. Microbiol.">
        <title>Oenococcus sicerae sp. nov., isolated from French cider.</title>
        <authorList>
            <person name="Cousin F.J."/>
            <person name="Le Guellec R."/>
            <person name="Chagnot C."/>
            <person name="Goux D."/>
            <person name="Dalmasso M."/>
            <person name="Laplace J.M."/>
            <person name="Cretenet M."/>
        </authorList>
    </citation>
    <scope>NUCLEOTIDE SEQUENCE [LARGE SCALE GENOMIC DNA]</scope>
    <source>
        <strain evidence="2 3">UCMA 15228</strain>
    </source>
</reference>
<protein>
    <recommendedName>
        <fullName evidence="4">Intercellular adhesion protein D</fullName>
    </recommendedName>
</protein>
<accession>A0ABX5QP72</accession>
<evidence type="ECO:0000256" key="1">
    <source>
        <dbReference type="SAM" id="Phobius"/>
    </source>
</evidence>
<feature type="transmembrane region" description="Helical" evidence="1">
    <location>
        <begin position="9"/>
        <end position="26"/>
    </location>
</feature>
<proteinExistence type="predicted"/>
<feature type="transmembrane region" description="Helical" evidence="1">
    <location>
        <begin position="60"/>
        <end position="82"/>
    </location>
</feature>
<name>A0ABX5QP72_9LACO</name>
<evidence type="ECO:0008006" key="4">
    <source>
        <dbReference type="Google" id="ProtNLM"/>
    </source>
</evidence>
<gene>
    <name evidence="2" type="ORF">DLJ48_04205</name>
</gene>